<organism evidence="1 2">
    <name type="scientific">Sphingomonas faeni</name>
    <dbReference type="NCBI Taxonomy" id="185950"/>
    <lineage>
        <taxon>Bacteria</taxon>
        <taxon>Pseudomonadati</taxon>
        <taxon>Pseudomonadota</taxon>
        <taxon>Alphaproteobacteria</taxon>
        <taxon>Sphingomonadales</taxon>
        <taxon>Sphingomonadaceae</taxon>
        <taxon>Sphingomonas</taxon>
    </lineage>
</organism>
<dbReference type="GeneID" id="91005421"/>
<dbReference type="RefSeq" id="WP_107953543.1">
    <property type="nucleotide sequence ID" value="NZ_QAYE01000003.1"/>
</dbReference>
<name>A0A2T5U756_9SPHN</name>
<sequence>MPTYTVTIVNEHFTQSGEQESSDNIEAWKSAISSAIAIGADQVSHGSPFFGAEVIVTQGKQQLGRYVVSVGATSLKD</sequence>
<dbReference type="AlphaFoldDB" id="A0A2T5U756"/>
<gene>
    <name evidence="1" type="ORF">C8J25_10354</name>
</gene>
<reference evidence="1 2" key="1">
    <citation type="submission" date="2018-04" db="EMBL/GenBank/DDBJ databases">
        <title>Genomic Encyclopedia of Type Strains, Phase III (KMG-III): the genomes of soil and plant-associated and newly described type strains.</title>
        <authorList>
            <person name="Whitman W."/>
        </authorList>
    </citation>
    <scope>NUCLEOTIDE SEQUENCE [LARGE SCALE GENOMIC DNA]</scope>
    <source>
        <strain evidence="1 2">MA-olki</strain>
    </source>
</reference>
<proteinExistence type="predicted"/>
<protein>
    <submittedName>
        <fullName evidence="1">Uncharacterized protein</fullName>
    </submittedName>
</protein>
<dbReference type="EMBL" id="QAYE01000003">
    <property type="protein sequence ID" value="PTW47339.1"/>
    <property type="molecule type" value="Genomic_DNA"/>
</dbReference>
<evidence type="ECO:0000313" key="1">
    <source>
        <dbReference type="EMBL" id="PTW47339.1"/>
    </source>
</evidence>
<evidence type="ECO:0000313" key="2">
    <source>
        <dbReference type="Proteomes" id="UP000244013"/>
    </source>
</evidence>
<dbReference type="OrthoDB" id="7605516at2"/>
<dbReference type="Proteomes" id="UP000244013">
    <property type="component" value="Unassembled WGS sequence"/>
</dbReference>
<comment type="caution">
    <text evidence="1">The sequence shown here is derived from an EMBL/GenBank/DDBJ whole genome shotgun (WGS) entry which is preliminary data.</text>
</comment>
<accession>A0A2T5U756</accession>